<dbReference type="PANTHER" id="PTHR30061:SF50">
    <property type="entry name" value="MALTOSE_MALTODEXTRIN-BINDING PERIPLASMIC PROTEIN"/>
    <property type="match status" value="1"/>
</dbReference>
<accession>A0A0R1JZT1</accession>
<dbReference type="GO" id="GO:0055052">
    <property type="term" value="C:ATP-binding cassette (ABC) transporter complex, substrate-binding subunit-containing"/>
    <property type="evidence" value="ECO:0007669"/>
    <property type="project" value="TreeGrafter"/>
</dbReference>
<evidence type="ECO:0000313" key="6">
    <source>
        <dbReference type="Proteomes" id="UP000051804"/>
    </source>
</evidence>
<protein>
    <submittedName>
        <fullName evidence="5">Sugar transport system, sugar-binding protein</fullName>
    </submittedName>
</protein>
<comment type="similarity">
    <text evidence="1">Belongs to the bacterial solute-binding protein 1 family.</text>
</comment>
<dbReference type="STRING" id="1291734.FD02_GL001407"/>
<reference evidence="5 6" key="1">
    <citation type="journal article" date="2015" name="Genome Announc.">
        <title>Expanding the biotechnology potential of lactobacilli through comparative genomics of 213 strains and associated genera.</title>
        <authorList>
            <person name="Sun Z."/>
            <person name="Harris H.M."/>
            <person name="McCann A."/>
            <person name="Guo C."/>
            <person name="Argimon S."/>
            <person name="Zhang W."/>
            <person name="Yang X."/>
            <person name="Jeffery I.B."/>
            <person name="Cooney J.C."/>
            <person name="Kagawa T.F."/>
            <person name="Liu W."/>
            <person name="Song Y."/>
            <person name="Salvetti E."/>
            <person name="Wrobel A."/>
            <person name="Rasinkangas P."/>
            <person name="Parkhill J."/>
            <person name="Rea M.C."/>
            <person name="O'Sullivan O."/>
            <person name="Ritari J."/>
            <person name="Douillard F.P."/>
            <person name="Paul Ross R."/>
            <person name="Yang R."/>
            <person name="Briner A.E."/>
            <person name="Felis G.E."/>
            <person name="de Vos W.M."/>
            <person name="Barrangou R."/>
            <person name="Klaenhammer T.R."/>
            <person name="Caufield P.W."/>
            <person name="Cui Y."/>
            <person name="Zhang H."/>
            <person name="O'Toole P.W."/>
        </authorList>
    </citation>
    <scope>NUCLEOTIDE SEQUENCE [LARGE SCALE GENOMIC DNA]</scope>
    <source>
        <strain evidence="5 6">JCM 17158</strain>
    </source>
</reference>
<proteinExistence type="inferred from homology"/>
<organism evidence="5 6">
    <name type="scientific">Lacticaseibacillus nasuensis JCM 17158</name>
    <dbReference type="NCBI Taxonomy" id="1291734"/>
    <lineage>
        <taxon>Bacteria</taxon>
        <taxon>Bacillati</taxon>
        <taxon>Bacillota</taxon>
        <taxon>Bacilli</taxon>
        <taxon>Lactobacillales</taxon>
        <taxon>Lactobacillaceae</taxon>
        <taxon>Lacticaseibacillus</taxon>
    </lineage>
</organism>
<dbReference type="AlphaFoldDB" id="A0A0R1JZT1"/>
<dbReference type="Pfam" id="PF13416">
    <property type="entry name" value="SBP_bac_8"/>
    <property type="match status" value="1"/>
</dbReference>
<dbReference type="CDD" id="cd14748">
    <property type="entry name" value="PBP2_UgpB"/>
    <property type="match status" value="1"/>
</dbReference>
<dbReference type="OrthoDB" id="9782846at2"/>
<keyword evidence="5" id="KW-0762">Sugar transport</keyword>
<dbReference type="GO" id="GO:1901982">
    <property type="term" value="F:maltose binding"/>
    <property type="evidence" value="ECO:0007669"/>
    <property type="project" value="TreeGrafter"/>
</dbReference>
<comment type="caution">
    <text evidence="5">The sequence shown here is derived from an EMBL/GenBank/DDBJ whole genome shotgun (WGS) entry which is preliminary data.</text>
</comment>
<dbReference type="PATRIC" id="fig|1291734.4.peg.1447"/>
<dbReference type="GO" id="GO:0015768">
    <property type="term" value="P:maltose transport"/>
    <property type="evidence" value="ECO:0007669"/>
    <property type="project" value="TreeGrafter"/>
</dbReference>
<evidence type="ECO:0000313" key="5">
    <source>
        <dbReference type="EMBL" id="KRK74084.1"/>
    </source>
</evidence>
<name>A0A0R1JZT1_9LACO</name>
<evidence type="ECO:0000256" key="4">
    <source>
        <dbReference type="SAM" id="SignalP"/>
    </source>
</evidence>
<gene>
    <name evidence="5" type="ORF">FD02_GL001407</name>
</gene>
<dbReference type="PROSITE" id="PS51257">
    <property type="entry name" value="PROKAR_LIPOPROTEIN"/>
    <property type="match status" value="1"/>
</dbReference>
<feature type="signal peptide" evidence="4">
    <location>
        <begin position="1"/>
        <end position="31"/>
    </location>
</feature>
<keyword evidence="6" id="KW-1185">Reference proteome</keyword>
<dbReference type="GO" id="GO:0042956">
    <property type="term" value="P:maltodextrin transmembrane transport"/>
    <property type="evidence" value="ECO:0007669"/>
    <property type="project" value="TreeGrafter"/>
</dbReference>
<evidence type="ECO:0000256" key="2">
    <source>
        <dbReference type="ARBA" id="ARBA00022448"/>
    </source>
</evidence>
<evidence type="ECO:0000256" key="3">
    <source>
        <dbReference type="ARBA" id="ARBA00022729"/>
    </source>
</evidence>
<dbReference type="Gene3D" id="3.40.190.10">
    <property type="entry name" value="Periplasmic binding protein-like II"/>
    <property type="match status" value="1"/>
</dbReference>
<keyword evidence="3 4" id="KW-0732">Signal</keyword>
<dbReference type="InterPro" id="IPR006059">
    <property type="entry name" value="SBP"/>
</dbReference>
<sequence length="431" mass="47290">MHTRRVATMKWNRKVSGFLLAVGAIAAFALAGCGAKNSSNDGGSSKTLTIGFWKGDSPQESKGRNTLFKNFTKATGIKIKQKVYNDYNTQLMTDLVGGTAPDVFYVDSSVLASLQTKGVLEPLNSYMKKDNFKTGDFYTPTYKAFTGNDGKQYGLPKDYSTMGLYYNNDLLKKAGYSASDIPKTDTEFFAFLKKLKTKLPGITPLTISPLLARQMFIMQSTGAKIITKTGKSNLDDPRIIKALQPLVDADAKDKTVRTFKEIGFGSAMDAFGGGKTVFSDEGAWQVSGLKTNFKKLNWGTTEFPTINGKKANMIFTVGWSMNADSKDKSDSWKFIKFVTSKKQSQQYSTTASVLPSRKSVAKAMGLNDDKDMAPFVEAANYATPWIAGVNLDTIQVRYENIIPSAFQGKISLKDALTQATESANKDIDKQK</sequence>
<dbReference type="Proteomes" id="UP000051804">
    <property type="component" value="Unassembled WGS sequence"/>
</dbReference>
<dbReference type="PANTHER" id="PTHR30061">
    <property type="entry name" value="MALTOSE-BINDING PERIPLASMIC PROTEIN"/>
    <property type="match status" value="1"/>
</dbReference>
<evidence type="ECO:0000256" key="1">
    <source>
        <dbReference type="ARBA" id="ARBA00008520"/>
    </source>
</evidence>
<feature type="chain" id="PRO_5038813677" evidence="4">
    <location>
        <begin position="32"/>
        <end position="431"/>
    </location>
</feature>
<dbReference type="EMBL" id="AZDJ01000002">
    <property type="protein sequence ID" value="KRK74084.1"/>
    <property type="molecule type" value="Genomic_DNA"/>
</dbReference>
<keyword evidence="2" id="KW-0813">Transport</keyword>
<dbReference type="SUPFAM" id="SSF53850">
    <property type="entry name" value="Periplasmic binding protein-like II"/>
    <property type="match status" value="1"/>
</dbReference>